<comment type="caution">
    <text evidence="2">The sequence shown here is derived from an EMBL/GenBank/DDBJ whole genome shotgun (WGS) entry which is preliminary data.</text>
</comment>
<feature type="domain" description="HTH cro/C1-type" evidence="1">
    <location>
        <begin position="6"/>
        <end position="60"/>
    </location>
</feature>
<dbReference type="Gene3D" id="1.10.260.40">
    <property type="entry name" value="lambda repressor-like DNA-binding domains"/>
    <property type="match status" value="1"/>
</dbReference>
<proteinExistence type="predicted"/>
<dbReference type="SMART" id="SM00530">
    <property type="entry name" value="HTH_XRE"/>
    <property type="match status" value="1"/>
</dbReference>
<name>A0ABS7DRF2_9FIRM</name>
<reference evidence="2 3" key="1">
    <citation type="submission" date="2021-03" db="EMBL/GenBank/DDBJ databases">
        <title>Caproiciproducens sp. nov. isolated from feces of cow.</title>
        <authorList>
            <person name="Choi J.-Y."/>
        </authorList>
    </citation>
    <scope>NUCLEOTIDE SEQUENCE [LARGE SCALE GENOMIC DNA]</scope>
    <source>
        <strain evidence="2 3">AGMB10547</strain>
    </source>
</reference>
<dbReference type="Proteomes" id="UP000719942">
    <property type="component" value="Unassembled WGS sequence"/>
</dbReference>
<gene>
    <name evidence="2" type="ORF">J5W02_13785</name>
</gene>
<sequence>MFFDTFKMLCDKKGVSPKKAVTEIGLSNSLATKWKKTGATPQGDTLSKIAEYFEVSVDSLLFDVTICEDCEFLYSPKVPSDVKKHFERHKQWENAKKKFGIWNKSEREKRYEFEQIEQDRSLLLTDRIKAAENRIFAYFSHSVVHSDFDIAHISFKEYIPYFLGSQMGSFTPDVYSKLVEKYGTKFGMKGTDWKAEEKKVPILPKIKPVIPQKNEPDITFDDFTYALHSEAQELTDENKQKLLEMARLFKLSQDQEKNKK</sequence>
<dbReference type="InterPro" id="IPR010982">
    <property type="entry name" value="Lambda_DNA-bd_dom_sf"/>
</dbReference>
<evidence type="ECO:0000313" key="2">
    <source>
        <dbReference type="EMBL" id="MBW7573880.1"/>
    </source>
</evidence>
<dbReference type="RefSeq" id="WP_219966284.1">
    <property type="nucleotide sequence ID" value="NZ_JAGFNZ010000006.1"/>
</dbReference>
<evidence type="ECO:0000259" key="1">
    <source>
        <dbReference type="PROSITE" id="PS50943"/>
    </source>
</evidence>
<dbReference type="EMBL" id="JAGFNZ010000006">
    <property type="protein sequence ID" value="MBW7573880.1"/>
    <property type="molecule type" value="Genomic_DNA"/>
</dbReference>
<dbReference type="SUPFAM" id="SSF47413">
    <property type="entry name" value="lambda repressor-like DNA-binding domains"/>
    <property type="match status" value="1"/>
</dbReference>
<evidence type="ECO:0000313" key="3">
    <source>
        <dbReference type="Proteomes" id="UP000719942"/>
    </source>
</evidence>
<protein>
    <submittedName>
        <fullName evidence="2">Helix-turn-helix transcriptional regulator</fullName>
    </submittedName>
</protein>
<accession>A0ABS7DRF2</accession>
<organism evidence="2 3">
    <name type="scientific">Caproiciproducens faecalis</name>
    <dbReference type="NCBI Taxonomy" id="2820301"/>
    <lineage>
        <taxon>Bacteria</taxon>
        <taxon>Bacillati</taxon>
        <taxon>Bacillota</taxon>
        <taxon>Clostridia</taxon>
        <taxon>Eubacteriales</taxon>
        <taxon>Acutalibacteraceae</taxon>
        <taxon>Caproiciproducens</taxon>
    </lineage>
</organism>
<dbReference type="InterPro" id="IPR001387">
    <property type="entry name" value="Cro/C1-type_HTH"/>
</dbReference>
<keyword evidence="3" id="KW-1185">Reference proteome</keyword>
<dbReference type="CDD" id="cd00093">
    <property type="entry name" value="HTH_XRE"/>
    <property type="match status" value="1"/>
</dbReference>
<dbReference type="PROSITE" id="PS50943">
    <property type="entry name" value="HTH_CROC1"/>
    <property type="match status" value="1"/>
</dbReference>